<feature type="chain" id="PRO_5002128705" description="OmpA-like domain-containing protein" evidence="5">
    <location>
        <begin position="21"/>
        <end position="366"/>
    </location>
</feature>
<dbReference type="STRING" id="28189.CCYN74_140074"/>
<proteinExistence type="predicted"/>
<feature type="domain" description="OmpA-like" evidence="6">
    <location>
        <begin position="245"/>
        <end position="366"/>
    </location>
</feature>
<dbReference type="InterPro" id="IPR050330">
    <property type="entry name" value="Bact_OuterMem_StrucFunc"/>
</dbReference>
<dbReference type="PRINTS" id="PR01021">
    <property type="entry name" value="OMPADOMAIN"/>
</dbReference>
<evidence type="ECO:0000256" key="5">
    <source>
        <dbReference type="SAM" id="SignalP"/>
    </source>
</evidence>
<dbReference type="CDD" id="cd07185">
    <property type="entry name" value="OmpA_C-like"/>
    <property type="match status" value="1"/>
</dbReference>
<accession>A0A0B7H3I2</accession>
<evidence type="ECO:0000313" key="8">
    <source>
        <dbReference type="Proteomes" id="UP000038055"/>
    </source>
</evidence>
<dbReference type="AlphaFoldDB" id="A0A0B7H3I2"/>
<dbReference type="InterPro" id="IPR006664">
    <property type="entry name" value="OMP_bac"/>
</dbReference>
<evidence type="ECO:0000259" key="6">
    <source>
        <dbReference type="PROSITE" id="PS51123"/>
    </source>
</evidence>
<dbReference type="PROSITE" id="PS51123">
    <property type="entry name" value="OMPA_2"/>
    <property type="match status" value="1"/>
</dbReference>
<organism evidence="7 8">
    <name type="scientific">Capnocytophaga cynodegmi</name>
    <dbReference type="NCBI Taxonomy" id="28189"/>
    <lineage>
        <taxon>Bacteria</taxon>
        <taxon>Pseudomonadati</taxon>
        <taxon>Bacteroidota</taxon>
        <taxon>Flavobacteriia</taxon>
        <taxon>Flavobacteriales</taxon>
        <taxon>Flavobacteriaceae</taxon>
        <taxon>Capnocytophaga</taxon>
    </lineage>
</organism>
<feature type="signal peptide" evidence="5">
    <location>
        <begin position="1"/>
        <end position="20"/>
    </location>
</feature>
<dbReference type="SUPFAM" id="SSF103088">
    <property type="entry name" value="OmpA-like"/>
    <property type="match status" value="1"/>
</dbReference>
<name>A0A0B7H3I2_9FLAO</name>
<evidence type="ECO:0000256" key="4">
    <source>
        <dbReference type="PROSITE-ProRule" id="PRU00473"/>
    </source>
</evidence>
<dbReference type="Proteomes" id="UP000038055">
    <property type="component" value="Unassembled WGS sequence"/>
</dbReference>
<evidence type="ECO:0000256" key="3">
    <source>
        <dbReference type="ARBA" id="ARBA00023237"/>
    </source>
</evidence>
<comment type="subcellular location">
    <subcellularLocation>
        <location evidence="1">Cell outer membrane</location>
    </subcellularLocation>
</comment>
<sequence length="366" mass="40995">MKKTTLSLIAILSVGGYVSAQDLPANPAPGKCYVKCITKDEFREETETIEISPAYSKLEVVPAKYKTIEERVLVKEASKKLVYVPAVYETVDVPYEKKEQGSILKVVPAAFGNDVKTIEVFPKTSGWEYKHLDNCPSINKDACVTACFVERPARFESVNIVTLTKDAHTTESEIPAVSANFKRQVIKTPARVEEIEIPAEYATIKREVIDSPATTRKVEVPAEHKTITKQVLVKQGGVTVWEEVDCKLLEPTLLPILYEYNSAKLTKASEKVIDDMLLPLLRGKNTSVEIMSHTDSRGNDQYNMSLSQQRANAVVNYLANKGIQRSRMIAKGYGESRLINRCANGVQCSEEEHHKNRRTEFRILGE</sequence>
<keyword evidence="8" id="KW-1185">Reference proteome</keyword>
<dbReference type="GO" id="GO:0009279">
    <property type="term" value="C:cell outer membrane"/>
    <property type="evidence" value="ECO:0007669"/>
    <property type="project" value="UniProtKB-SubCell"/>
</dbReference>
<dbReference type="PANTHER" id="PTHR30329">
    <property type="entry name" value="STATOR ELEMENT OF FLAGELLAR MOTOR COMPLEX"/>
    <property type="match status" value="1"/>
</dbReference>
<evidence type="ECO:0000313" key="7">
    <source>
        <dbReference type="EMBL" id="CEN33935.1"/>
    </source>
</evidence>
<dbReference type="PANTHER" id="PTHR30329:SF21">
    <property type="entry name" value="LIPOPROTEIN YIAD-RELATED"/>
    <property type="match status" value="1"/>
</dbReference>
<dbReference type="eggNOG" id="COG2885">
    <property type="taxonomic scope" value="Bacteria"/>
</dbReference>
<evidence type="ECO:0000256" key="1">
    <source>
        <dbReference type="ARBA" id="ARBA00004442"/>
    </source>
</evidence>
<keyword evidence="2 4" id="KW-0472">Membrane</keyword>
<gene>
    <name evidence="7" type="ORF">CCYN2B_190004</name>
</gene>
<reference evidence="8" key="1">
    <citation type="submission" date="2015-01" db="EMBL/GenBank/DDBJ databases">
        <authorList>
            <person name="MANFREDI Pablo"/>
        </authorList>
    </citation>
    <scope>NUCLEOTIDE SEQUENCE [LARGE SCALE GENOMIC DNA]</scope>
    <source>
        <strain evidence="8">Ccyn2B</strain>
    </source>
</reference>
<dbReference type="RefSeq" id="WP_041991203.1">
    <property type="nucleotide sequence ID" value="NZ_CDOD01000011.1"/>
</dbReference>
<protein>
    <recommendedName>
        <fullName evidence="6">OmpA-like domain-containing protein</fullName>
    </recommendedName>
</protein>
<dbReference type="InterPro" id="IPR036737">
    <property type="entry name" value="OmpA-like_sf"/>
</dbReference>
<dbReference type="Pfam" id="PF00691">
    <property type="entry name" value="OmpA"/>
    <property type="match status" value="1"/>
</dbReference>
<dbReference type="EMBL" id="CDOD01000011">
    <property type="protein sequence ID" value="CEN33935.1"/>
    <property type="molecule type" value="Genomic_DNA"/>
</dbReference>
<dbReference type="InterPro" id="IPR006665">
    <property type="entry name" value="OmpA-like"/>
</dbReference>
<keyword evidence="5" id="KW-0732">Signal</keyword>
<dbReference type="Gene3D" id="3.30.1330.60">
    <property type="entry name" value="OmpA-like domain"/>
    <property type="match status" value="1"/>
</dbReference>
<keyword evidence="3" id="KW-0998">Cell outer membrane</keyword>
<evidence type="ECO:0000256" key="2">
    <source>
        <dbReference type="ARBA" id="ARBA00023136"/>
    </source>
</evidence>